<proteinExistence type="predicted"/>
<dbReference type="AlphaFoldDB" id="L1IPH4"/>
<dbReference type="PaxDb" id="55529-EKX38191"/>
<accession>L1IPH4</accession>
<sequence length="82" mass="9453">MSSMEKRLSELKTELAKCDKVLTFFRNSARTEVTRLVDEIQDRKTRILEEMSVVKSVIARPKGFPKKKIEKYVSVASGVMIF</sequence>
<evidence type="ECO:0000313" key="3">
    <source>
        <dbReference type="Proteomes" id="UP000011087"/>
    </source>
</evidence>
<name>L1IPH4_GUITC</name>
<evidence type="ECO:0000313" key="1">
    <source>
        <dbReference type="EMBL" id="EKX38191.1"/>
    </source>
</evidence>
<dbReference type="EMBL" id="JH993051">
    <property type="protein sequence ID" value="EKX38191.1"/>
    <property type="molecule type" value="Genomic_DNA"/>
</dbReference>
<dbReference type="GeneID" id="17294916"/>
<evidence type="ECO:0000313" key="2">
    <source>
        <dbReference type="EnsemblProtists" id="EKX38191"/>
    </source>
</evidence>
<dbReference type="RefSeq" id="XP_005825171.1">
    <property type="nucleotide sequence ID" value="XM_005825114.1"/>
</dbReference>
<reference evidence="3" key="2">
    <citation type="submission" date="2012-11" db="EMBL/GenBank/DDBJ databases">
        <authorList>
            <person name="Kuo A."/>
            <person name="Curtis B.A."/>
            <person name="Tanifuji G."/>
            <person name="Burki F."/>
            <person name="Gruber A."/>
            <person name="Irimia M."/>
            <person name="Maruyama S."/>
            <person name="Arias M.C."/>
            <person name="Ball S.G."/>
            <person name="Gile G.H."/>
            <person name="Hirakawa Y."/>
            <person name="Hopkins J.F."/>
            <person name="Rensing S.A."/>
            <person name="Schmutz J."/>
            <person name="Symeonidi A."/>
            <person name="Elias M."/>
            <person name="Eveleigh R.J."/>
            <person name="Herman E.K."/>
            <person name="Klute M.J."/>
            <person name="Nakayama T."/>
            <person name="Obornik M."/>
            <person name="Reyes-Prieto A."/>
            <person name="Armbrust E.V."/>
            <person name="Aves S.J."/>
            <person name="Beiko R.G."/>
            <person name="Coutinho P."/>
            <person name="Dacks J.B."/>
            <person name="Durnford D.G."/>
            <person name="Fast N.M."/>
            <person name="Green B.R."/>
            <person name="Grisdale C."/>
            <person name="Hempe F."/>
            <person name="Henrissat B."/>
            <person name="Hoppner M.P."/>
            <person name="Ishida K.-I."/>
            <person name="Kim E."/>
            <person name="Koreny L."/>
            <person name="Kroth P.G."/>
            <person name="Liu Y."/>
            <person name="Malik S.-B."/>
            <person name="Maier U.G."/>
            <person name="McRose D."/>
            <person name="Mock T."/>
            <person name="Neilson J.A."/>
            <person name="Onodera N.T."/>
            <person name="Poole A.M."/>
            <person name="Pritham E.J."/>
            <person name="Richards T.A."/>
            <person name="Rocap G."/>
            <person name="Roy S.W."/>
            <person name="Sarai C."/>
            <person name="Schaack S."/>
            <person name="Shirato S."/>
            <person name="Slamovits C.H."/>
            <person name="Spencer D.F."/>
            <person name="Suzuki S."/>
            <person name="Worden A.Z."/>
            <person name="Zauner S."/>
            <person name="Barry K."/>
            <person name="Bell C."/>
            <person name="Bharti A.K."/>
            <person name="Crow J.A."/>
            <person name="Grimwood J."/>
            <person name="Kramer R."/>
            <person name="Lindquist E."/>
            <person name="Lucas S."/>
            <person name="Salamov A."/>
            <person name="McFadden G.I."/>
            <person name="Lane C.E."/>
            <person name="Keeling P.J."/>
            <person name="Gray M.W."/>
            <person name="Grigoriev I.V."/>
            <person name="Archibald J.M."/>
        </authorList>
    </citation>
    <scope>NUCLEOTIDE SEQUENCE</scope>
    <source>
        <strain evidence="3">CCMP2712</strain>
    </source>
</reference>
<dbReference type="KEGG" id="gtt:GUITHDRAFT_115735"/>
<reference evidence="2" key="3">
    <citation type="submission" date="2016-03" db="UniProtKB">
        <authorList>
            <consortium name="EnsemblProtists"/>
        </authorList>
    </citation>
    <scope>IDENTIFICATION</scope>
</reference>
<protein>
    <submittedName>
        <fullName evidence="1 2">Uncharacterized protein</fullName>
    </submittedName>
</protein>
<dbReference type="HOGENOM" id="CLU_2563282_0_0_1"/>
<organism evidence="1">
    <name type="scientific">Guillardia theta (strain CCMP2712)</name>
    <name type="common">Cryptophyte</name>
    <dbReference type="NCBI Taxonomy" id="905079"/>
    <lineage>
        <taxon>Eukaryota</taxon>
        <taxon>Cryptophyceae</taxon>
        <taxon>Pyrenomonadales</taxon>
        <taxon>Geminigeraceae</taxon>
        <taxon>Guillardia</taxon>
    </lineage>
</organism>
<reference evidence="1 3" key="1">
    <citation type="journal article" date="2012" name="Nature">
        <title>Algal genomes reveal evolutionary mosaicism and the fate of nucleomorphs.</title>
        <authorList>
            <consortium name="DOE Joint Genome Institute"/>
            <person name="Curtis B.A."/>
            <person name="Tanifuji G."/>
            <person name="Burki F."/>
            <person name="Gruber A."/>
            <person name="Irimia M."/>
            <person name="Maruyama S."/>
            <person name="Arias M.C."/>
            <person name="Ball S.G."/>
            <person name="Gile G.H."/>
            <person name="Hirakawa Y."/>
            <person name="Hopkins J.F."/>
            <person name="Kuo A."/>
            <person name="Rensing S.A."/>
            <person name="Schmutz J."/>
            <person name="Symeonidi A."/>
            <person name="Elias M."/>
            <person name="Eveleigh R.J."/>
            <person name="Herman E.K."/>
            <person name="Klute M.J."/>
            <person name="Nakayama T."/>
            <person name="Obornik M."/>
            <person name="Reyes-Prieto A."/>
            <person name="Armbrust E.V."/>
            <person name="Aves S.J."/>
            <person name="Beiko R.G."/>
            <person name="Coutinho P."/>
            <person name="Dacks J.B."/>
            <person name="Durnford D.G."/>
            <person name="Fast N.M."/>
            <person name="Green B.R."/>
            <person name="Grisdale C.J."/>
            <person name="Hempel F."/>
            <person name="Henrissat B."/>
            <person name="Hoppner M.P."/>
            <person name="Ishida K."/>
            <person name="Kim E."/>
            <person name="Koreny L."/>
            <person name="Kroth P.G."/>
            <person name="Liu Y."/>
            <person name="Malik S.B."/>
            <person name="Maier U.G."/>
            <person name="McRose D."/>
            <person name="Mock T."/>
            <person name="Neilson J.A."/>
            <person name="Onodera N.T."/>
            <person name="Poole A.M."/>
            <person name="Pritham E.J."/>
            <person name="Richards T.A."/>
            <person name="Rocap G."/>
            <person name="Roy S.W."/>
            <person name="Sarai C."/>
            <person name="Schaack S."/>
            <person name="Shirato S."/>
            <person name="Slamovits C.H."/>
            <person name="Spencer D.F."/>
            <person name="Suzuki S."/>
            <person name="Worden A.Z."/>
            <person name="Zauner S."/>
            <person name="Barry K."/>
            <person name="Bell C."/>
            <person name="Bharti A.K."/>
            <person name="Crow J.A."/>
            <person name="Grimwood J."/>
            <person name="Kramer R."/>
            <person name="Lindquist E."/>
            <person name="Lucas S."/>
            <person name="Salamov A."/>
            <person name="McFadden G.I."/>
            <person name="Lane C.E."/>
            <person name="Keeling P.J."/>
            <person name="Gray M.W."/>
            <person name="Grigoriev I.V."/>
            <person name="Archibald J.M."/>
        </authorList>
    </citation>
    <scope>NUCLEOTIDE SEQUENCE</scope>
    <source>
        <strain evidence="1 3">CCMP2712</strain>
    </source>
</reference>
<keyword evidence="3" id="KW-1185">Reference proteome</keyword>
<dbReference type="EnsemblProtists" id="EKX38191">
    <property type="protein sequence ID" value="EKX38191"/>
    <property type="gene ID" value="GUITHDRAFT_115735"/>
</dbReference>
<gene>
    <name evidence="1" type="ORF">GUITHDRAFT_115735</name>
</gene>
<dbReference type="Proteomes" id="UP000011087">
    <property type="component" value="Unassembled WGS sequence"/>
</dbReference>